<evidence type="ECO:0000313" key="2">
    <source>
        <dbReference type="EMBL" id="KZP13009.1"/>
    </source>
</evidence>
<feature type="transmembrane region" description="Helical" evidence="1">
    <location>
        <begin position="152"/>
        <end position="172"/>
    </location>
</feature>
<feature type="transmembrane region" description="Helical" evidence="1">
    <location>
        <begin position="224"/>
        <end position="242"/>
    </location>
</feature>
<feature type="transmembrane region" description="Helical" evidence="1">
    <location>
        <begin position="48"/>
        <end position="72"/>
    </location>
</feature>
<sequence>MSGSAVIEQLLQTQTATYITFGTLTAATWDWALALAEEHRIIKRCGPSFAVIAYFLTRTSAVMLCVLTLIFYTGVPPGENSCSAVFGGMGGMVVIGSACKGYLFLLRVRAVYGKSLPVTLCVGAGWLLVVGSRLTIALLIHTTPLGHTGYCIVTGMGSLPIISISLWLNFAYDTCIFISISVRLTSYTTTTAGPWILTFVRGYGLPLFLSVLRSFKGNVFSTNLVATLLAAIIAMSPVGPIYQAIFTVPATVTETIMTCKVFRAMFLRSFEVHDQNITSGYSAGACTHKEGTAIELSMPLDLEHLQTRTASGIEREQV</sequence>
<dbReference type="Proteomes" id="UP000076532">
    <property type="component" value="Unassembled WGS sequence"/>
</dbReference>
<evidence type="ECO:0000256" key="1">
    <source>
        <dbReference type="SAM" id="Phobius"/>
    </source>
</evidence>
<feature type="transmembrane region" description="Helical" evidence="1">
    <location>
        <begin position="184"/>
        <end position="204"/>
    </location>
</feature>
<gene>
    <name evidence="2" type="ORF">FIBSPDRAFT_1049715</name>
</gene>
<keyword evidence="1" id="KW-0472">Membrane</keyword>
<dbReference type="EMBL" id="KV417639">
    <property type="protein sequence ID" value="KZP13009.1"/>
    <property type="molecule type" value="Genomic_DNA"/>
</dbReference>
<keyword evidence="1" id="KW-1133">Transmembrane helix</keyword>
<dbReference type="AlphaFoldDB" id="A0A166BV88"/>
<feature type="transmembrane region" description="Helical" evidence="1">
    <location>
        <begin position="16"/>
        <end position="36"/>
    </location>
</feature>
<organism evidence="2 3">
    <name type="scientific">Athelia psychrophila</name>
    <dbReference type="NCBI Taxonomy" id="1759441"/>
    <lineage>
        <taxon>Eukaryota</taxon>
        <taxon>Fungi</taxon>
        <taxon>Dikarya</taxon>
        <taxon>Basidiomycota</taxon>
        <taxon>Agaricomycotina</taxon>
        <taxon>Agaricomycetes</taxon>
        <taxon>Agaricomycetidae</taxon>
        <taxon>Atheliales</taxon>
        <taxon>Atheliaceae</taxon>
        <taxon>Athelia</taxon>
    </lineage>
</organism>
<feature type="transmembrane region" description="Helical" evidence="1">
    <location>
        <begin position="84"/>
        <end position="106"/>
    </location>
</feature>
<accession>A0A166BV88</accession>
<proteinExistence type="predicted"/>
<keyword evidence="1" id="KW-0812">Transmembrane</keyword>
<feature type="transmembrane region" description="Helical" evidence="1">
    <location>
        <begin position="118"/>
        <end position="140"/>
    </location>
</feature>
<evidence type="ECO:0000313" key="3">
    <source>
        <dbReference type="Proteomes" id="UP000076532"/>
    </source>
</evidence>
<protein>
    <submittedName>
        <fullName evidence="2">Uncharacterized protein</fullName>
    </submittedName>
</protein>
<keyword evidence="3" id="KW-1185">Reference proteome</keyword>
<name>A0A166BV88_9AGAM</name>
<reference evidence="2 3" key="1">
    <citation type="journal article" date="2016" name="Mol. Biol. Evol.">
        <title>Comparative Genomics of Early-Diverging Mushroom-Forming Fungi Provides Insights into the Origins of Lignocellulose Decay Capabilities.</title>
        <authorList>
            <person name="Nagy L.G."/>
            <person name="Riley R."/>
            <person name="Tritt A."/>
            <person name="Adam C."/>
            <person name="Daum C."/>
            <person name="Floudas D."/>
            <person name="Sun H."/>
            <person name="Yadav J.S."/>
            <person name="Pangilinan J."/>
            <person name="Larsson K.H."/>
            <person name="Matsuura K."/>
            <person name="Barry K."/>
            <person name="Labutti K."/>
            <person name="Kuo R."/>
            <person name="Ohm R.A."/>
            <person name="Bhattacharya S.S."/>
            <person name="Shirouzu T."/>
            <person name="Yoshinaga Y."/>
            <person name="Martin F.M."/>
            <person name="Grigoriev I.V."/>
            <person name="Hibbett D.S."/>
        </authorList>
    </citation>
    <scope>NUCLEOTIDE SEQUENCE [LARGE SCALE GENOMIC DNA]</scope>
    <source>
        <strain evidence="2 3">CBS 109695</strain>
    </source>
</reference>